<keyword evidence="2" id="KW-1185">Reference proteome</keyword>
<dbReference type="EMBL" id="REGN01002086">
    <property type="protein sequence ID" value="RNA30470.1"/>
    <property type="molecule type" value="Genomic_DNA"/>
</dbReference>
<organism evidence="1 2">
    <name type="scientific">Brachionus plicatilis</name>
    <name type="common">Marine rotifer</name>
    <name type="synonym">Brachionus muelleri</name>
    <dbReference type="NCBI Taxonomy" id="10195"/>
    <lineage>
        <taxon>Eukaryota</taxon>
        <taxon>Metazoa</taxon>
        <taxon>Spiralia</taxon>
        <taxon>Gnathifera</taxon>
        <taxon>Rotifera</taxon>
        <taxon>Eurotatoria</taxon>
        <taxon>Monogononta</taxon>
        <taxon>Pseudotrocha</taxon>
        <taxon>Ploima</taxon>
        <taxon>Brachionidae</taxon>
        <taxon>Brachionus</taxon>
    </lineage>
</organism>
<proteinExistence type="predicted"/>
<dbReference type="Proteomes" id="UP000276133">
    <property type="component" value="Unassembled WGS sequence"/>
</dbReference>
<dbReference type="AlphaFoldDB" id="A0A3M7S4B2"/>
<protein>
    <submittedName>
        <fullName evidence="1">Uncharacterized protein</fullName>
    </submittedName>
</protein>
<evidence type="ECO:0000313" key="1">
    <source>
        <dbReference type="EMBL" id="RNA30470.1"/>
    </source>
</evidence>
<comment type="caution">
    <text evidence="1">The sequence shown here is derived from an EMBL/GenBank/DDBJ whole genome shotgun (WGS) entry which is preliminary data.</text>
</comment>
<evidence type="ECO:0000313" key="2">
    <source>
        <dbReference type="Proteomes" id="UP000276133"/>
    </source>
</evidence>
<reference evidence="1 2" key="1">
    <citation type="journal article" date="2018" name="Sci. Rep.">
        <title>Genomic signatures of local adaptation to the degree of environmental predictability in rotifers.</title>
        <authorList>
            <person name="Franch-Gras L."/>
            <person name="Hahn C."/>
            <person name="Garcia-Roger E.M."/>
            <person name="Carmona M.J."/>
            <person name="Serra M."/>
            <person name="Gomez A."/>
        </authorList>
    </citation>
    <scope>NUCLEOTIDE SEQUENCE [LARGE SCALE GENOMIC DNA]</scope>
    <source>
        <strain evidence="1">HYR1</strain>
    </source>
</reference>
<sequence length="154" mass="17968">MYTCFQIILIQLTKSSESVLLNPDGEILNDVESFPYQKVMKESNKEFNPIFYMIFSQTNGDLYKSLVGGISLLILRFIQNCNAIKKKYKKIDDKRIFIIIGNSPVNGQWSLMFNVNPENKSFFKSCRPFHVNWPLITSHLTWRDFFKAPERASV</sequence>
<name>A0A3M7S4B2_BRAPC</name>
<gene>
    <name evidence="1" type="ORF">BpHYR1_036233</name>
</gene>
<accession>A0A3M7S4B2</accession>